<dbReference type="Proteomes" id="UP000543908">
    <property type="component" value="Unassembled WGS sequence"/>
</dbReference>
<sequence>MSKPSPLFISLQERFERLESTFLSAQLEAESREPLTFEVDTDQLAAFRVLIHAEIEDYLERKARESIVKLKAKVDPKNFKIESNIDLFLLASVFGLDLQIRIPYDAKSLQVSVNKLIRGIEEFVSGNNGIKEGSFVKLSLVCGKMADEIDINLINMLNVYGEERGDVAHQSASRVTTLQAPSTERTNALVLIKALGDFFYPVT</sequence>
<comment type="caution">
    <text evidence="1">The sequence shown here is derived from an EMBL/GenBank/DDBJ whole genome shotgun (WGS) entry which is preliminary data.</text>
</comment>
<gene>
    <name evidence="1" type="ORF">HT123_05270</name>
</gene>
<evidence type="ECO:0000313" key="1">
    <source>
        <dbReference type="EMBL" id="NWN60625.1"/>
    </source>
</evidence>
<dbReference type="AlphaFoldDB" id="A0A7Y8RMA1"/>
<proteinExistence type="predicted"/>
<protein>
    <recommendedName>
        <fullName evidence="3">RiboL-PSP-HEPN domain-containing protein</fullName>
    </recommendedName>
</protein>
<accession>A0A7Y8RMA1</accession>
<dbReference type="EMBL" id="JABUHS010000034">
    <property type="protein sequence ID" value="NWN60625.1"/>
    <property type="molecule type" value="Genomic_DNA"/>
</dbReference>
<dbReference type="RefSeq" id="WP_179028517.1">
    <property type="nucleotide sequence ID" value="NZ_JABUHS010000034.1"/>
</dbReference>
<evidence type="ECO:0000313" key="2">
    <source>
        <dbReference type="Proteomes" id="UP000543908"/>
    </source>
</evidence>
<name>A0A7Y8RMA1_9PSED</name>
<reference evidence="1 2" key="1">
    <citation type="submission" date="2020-05" db="EMBL/GenBank/DDBJ databases">
        <title>Onion-isolated Pseudomonas sp.</title>
        <authorList>
            <person name="Fujikawa T."/>
            <person name="Sawada H."/>
        </authorList>
    </citation>
    <scope>NUCLEOTIDE SEQUENCE [LARGE SCALE GENOMIC DNA]</scope>
    <source>
        <strain evidence="1 2">MAFF 301512</strain>
    </source>
</reference>
<evidence type="ECO:0008006" key="3">
    <source>
        <dbReference type="Google" id="ProtNLM"/>
    </source>
</evidence>
<organism evidence="1 2">
    <name type="scientific">Pseudomonas allii</name>
    <dbReference type="NCBI Taxonomy" id="2740531"/>
    <lineage>
        <taxon>Bacteria</taxon>
        <taxon>Pseudomonadati</taxon>
        <taxon>Pseudomonadota</taxon>
        <taxon>Gammaproteobacteria</taxon>
        <taxon>Pseudomonadales</taxon>
        <taxon>Pseudomonadaceae</taxon>
        <taxon>Pseudomonas</taxon>
    </lineage>
</organism>